<feature type="domain" description="Endonuclease GajA/Old nuclease/RecF-like AAA" evidence="1">
    <location>
        <begin position="1"/>
        <end position="415"/>
    </location>
</feature>
<evidence type="ECO:0000313" key="3">
    <source>
        <dbReference type="Proteomes" id="UP001207830"/>
    </source>
</evidence>
<dbReference type="PANTHER" id="PTHR43581">
    <property type="entry name" value="ATP/GTP PHOSPHATASE"/>
    <property type="match status" value="1"/>
</dbReference>
<dbReference type="SUPFAM" id="SSF52540">
    <property type="entry name" value="P-loop containing nucleoside triphosphate hydrolases"/>
    <property type="match status" value="1"/>
</dbReference>
<dbReference type="Gene3D" id="3.40.50.300">
    <property type="entry name" value="P-loop containing nucleotide triphosphate hydrolases"/>
    <property type="match status" value="1"/>
</dbReference>
<evidence type="ECO:0000313" key="2">
    <source>
        <dbReference type="EMBL" id="MCY0107110.1"/>
    </source>
</evidence>
<comment type="caution">
    <text evidence="2">The sequence shown here is derived from an EMBL/GenBank/DDBJ whole genome shotgun (WGS) entry which is preliminary data.</text>
</comment>
<organism evidence="2 3">
    <name type="scientific">Pseudomonas monsensis</name>
    <dbReference type="NCBI Taxonomy" id="2745509"/>
    <lineage>
        <taxon>Bacteria</taxon>
        <taxon>Pseudomonadati</taxon>
        <taxon>Pseudomonadota</taxon>
        <taxon>Gammaproteobacteria</taxon>
        <taxon>Pseudomonadales</taxon>
        <taxon>Pseudomonadaceae</taxon>
        <taxon>Pseudomonas</taxon>
    </lineage>
</organism>
<reference evidence="2 3" key="1">
    <citation type="submission" date="2022-07" db="EMBL/GenBank/DDBJ databases">
        <title>Characterization of plant growth promoting rhizobacteria (PGPR) for use as bioinoculants in agriculture.</title>
        <authorList>
            <person name="Hassen A.I."/>
            <person name="Pierneef R."/>
        </authorList>
    </citation>
    <scope>NUCLEOTIDE SEQUENCE [LARGE SCALE GENOMIC DNA]</scope>
    <source>
        <strain evidence="2 3">SARCC-3054</strain>
    </source>
</reference>
<dbReference type="CDD" id="cd00267">
    <property type="entry name" value="ABC_ATPase"/>
    <property type="match status" value="1"/>
</dbReference>
<dbReference type="InterPro" id="IPR051396">
    <property type="entry name" value="Bact_Antivir_Def_Nuclease"/>
</dbReference>
<name>A0ABT3YNQ7_9PSED</name>
<accession>A0ABT3YNQ7</accession>
<dbReference type="InterPro" id="IPR027417">
    <property type="entry name" value="P-loop_NTPase"/>
</dbReference>
<dbReference type="EMBL" id="JANIGP010000001">
    <property type="protein sequence ID" value="MCY0107110.1"/>
    <property type="molecule type" value="Genomic_DNA"/>
</dbReference>
<dbReference type="RefSeq" id="WP_267795184.1">
    <property type="nucleotide sequence ID" value="NZ_JANIGP010000001.1"/>
</dbReference>
<gene>
    <name evidence="2" type="ORF">NQF78_02230</name>
</gene>
<dbReference type="Proteomes" id="UP001207830">
    <property type="component" value="Unassembled WGS sequence"/>
</dbReference>
<protein>
    <submittedName>
        <fullName evidence="2">AAA family ATPase</fullName>
    </submittedName>
</protein>
<dbReference type="Pfam" id="PF13175">
    <property type="entry name" value="AAA_15"/>
    <property type="match status" value="1"/>
</dbReference>
<dbReference type="InterPro" id="IPR041685">
    <property type="entry name" value="AAA_GajA/Old/RecF-like"/>
</dbReference>
<keyword evidence="3" id="KW-1185">Reference proteome</keyword>
<proteinExistence type="predicted"/>
<sequence>MKIEIRNFGPVKSFAFDLERPMHLIVGTNNIGKSYALTAYYLAICSLLESRALMMNVFSQIELIDSDLNFNESLEKTYKKKLKDDPSQDIDIKRFFEESAKETFDKTIAAAFNEKIESSYSGFKSILNRRNKTSPCAIHFELPGIQFTLENDGEGFKTTSLTYTLKVLSVAPAETKRKIAKTVVYHRKSNDPTKSIKEIRMSSIAQAFASIVVPAANISNIYYLPASRSGLYQALSSFGAIIAELSKKRTFLNSKIELPGISWQLSEYYLKLTEINEKTYIYDPECFHEKIAKKIEADILKGRIVFESNTKKLYYIPDNTDLRLELSATSSMVSEIGPIVAYIRYILSAESVQDKAVAAALTRTSLKEKVAAPILIIEEPEAHLHPENQIKMTEIYAELSNFGVKIIMTSHSNYVFNKLSNIVISKTLAADNVKCDIFEETDEGTVGLALDINEFGLDDQNFVDASEKLLNEKMELFSNIEF</sequence>
<evidence type="ECO:0000259" key="1">
    <source>
        <dbReference type="Pfam" id="PF13175"/>
    </source>
</evidence>
<dbReference type="PANTHER" id="PTHR43581:SF2">
    <property type="entry name" value="EXCINUCLEASE ATPASE SUBUNIT"/>
    <property type="match status" value="1"/>
</dbReference>